<keyword evidence="3" id="KW-0949">S-adenosyl-L-methionine</keyword>
<dbReference type="KEGG" id="dcr:108201484"/>
<sequence>MGNTVRKSEALQKCILNASTYPREHQQLKKLREATFQKYGSAEWGVPLDEGLFLSILLKAMDAKRTLEIGVFTGYSLLTTALALPHTGQIIAIDPSREAYEVGQPFIREAGVEQKINFIQSDAFVALEEMLTKGEEFDFVFVNADKTKYKKYHEQLIEIVKLGGIISYQNTLCSSSVASEEEVTDEAIVDFNNSLASDERIEISQLPIGDGLTLCMRMI</sequence>
<dbReference type="SUPFAM" id="SSF53335">
    <property type="entry name" value="S-adenosyl-L-methionine-dependent methyltransferases"/>
    <property type="match status" value="1"/>
</dbReference>
<comment type="similarity">
    <text evidence="6">Belongs to the class I-like SAM-binding methyltransferase superfamily. Cation-dependent O-methyltransferase family.</text>
</comment>
<dbReference type="Gramene" id="KZM82717">
    <property type="protein sequence ID" value="KZM82717"/>
    <property type="gene ID" value="DCAR_030286"/>
</dbReference>
<evidence type="ECO:0000256" key="5">
    <source>
        <dbReference type="ARBA" id="ARBA00022733"/>
    </source>
</evidence>
<dbReference type="InterPro" id="IPR029063">
    <property type="entry name" value="SAM-dependent_MTases_sf"/>
</dbReference>
<reference evidence="7" key="2">
    <citation type="submission" date="2022-03" db="EMBL/GenBank/DDBJ databases">
        <title>Draft title - Genomic analysis of global carrot germplasm unveils the trajectory of domestication and the origin of high carotenoid orange carrot.</title>
        <authorList>
            <person name="Iorizzo M."/>
            <person name="Ellison S."/>
            <person name="Senalik D."/>
            <person name="Macko-Podgorni A."/>
            <person name="Grzebelus D."/>
            <person name="Bostan H."/>
            <person name="Rolling W."/>
            <person name="Curaba J."/>
            <person name="Simon P."/>
        </authorList>
    </citation>
    <scope>NUCLEOTIDE SEQUENCE</scope>
    <source>
        <tissue evidence="7">Leaf</tissue>
    </source>
</reference>
<dbReference type="Gene3D" id="3.40.50.150">
    <property type="entry name" value="Vaccinia Virus protein VP39"/>
    <property type="match status" value="1"/>
</dbReference>
<keyword evidence="5" id="KW-0438">Lignin biosynthesis</keyword>
<evidence type="ECO:0000256" key="6">
    <source>
        <dbReference type="ARBA" id="ARBA00023453"/>
    </source>
</evidence>
<dbReference type="PROSITE" id="PS51682">
    <property type="entry name" value="SAM_OMT_I"/>
    <property type="match status" value="1"/>
</dbReference>
<evidence type="ECO:0000256" key="3">
    <source>
        <dbReference type="ARBA" id="ARBA00022691"/>
    </source>
</evidence>
<dbReference type="PANTHER" id="PTHR10509">
    <property type="entry name" value="O-METHYLTRANSFERASE-RELATED"/>
    <property type="match status" value="1"/>
</dbReference>
<keyword evidence="1" id="KW-0489">Methyltransferase</keyword>
<evidence type="ECO:0000256" key="2">
    <source>
        <dbReference type="ARBA" id="ARBA00022679"/>
    </source>
</evidence>
<dbReference type="OMA" id="TIEDWAC"/>
<evidence type="ECO:0000313" key="8">
    <source>
        <dbReference type="Proteomes" id="UP000077755"/>
    </source>
</evidence>
<dbReference type="Proteomes" id="UP000077755">
    <property type="component" value="Chromosome 9"/>
</dbReference>
<keyword evidence="2" id="KW-0808">Transferase</keyword>
<dbReference type="Pfam" id="PF01596">
    <property type="entry name" value="Methyltransf_3"/>
    <property type="match status" value="1"/>
</dbReference>
<evidence type="ECO:0000256" key="1">
    <source>
        <dbReference type="ARBA" id="ARBA00022603"/>
    </source>
</evidence>
<gene>
    <name evidence="7" type="ORF">DCAR_0935171</name>
</gene>
<dbReference type="InterPro" id="IPR002935">
    <property type="entry name" value="SAM_O-MeTrfase"/>
</dbReference>
<dbReference type="GO" id="GO:0008171">
    <property type="term" value="F:O-methyltransferase activity"/>
    <property type="evidence" value="ECO:0007669"/>
    <property type="project" value="InterPro"/>
</dbReference>
<dbReference type="OrthoDB" id="10251242at2759"/>
<protein>
    <submittedName>
        <fullName evidence="7">Uncharacterized protein</fullName>
    </submittedName>
</protein>
<evidence type="ECO:0000256" key="4">
    <source>
        <dbReference type="ARBA" id="ARBA00022723"/>
    </source>
</evidence>
<evidence type="ECO:0000313" key="7">
    <source>
        <dbReference type="EMBL" id="WOH15628.1"/>
    </source>
</evidence>
<proteinExistence type="inferred from homology"/>
<dbReference type="AlphaFoldDB" id="A0A175YH71"/>
<dbReference type="GO" id="GO:0008757">
    <property type="term" value="F:S-adenosylmethionine-dependent methyltransferase activity"/>
    <property type="evidence" value="ECO:0007669"/>
    <property type="project" value="TreeGrafter"/>
</dbReference>
<dbReference type="EMBL" id="CP093351">
    <property type="protein sequence ID" value="WOH15628.1"/>
    <property type="molecule type" value="Genomic_DNA"/>
</dbReference>
<reference evidence="7" key="1">
    <citation type="journal article" date="2016" name="Nat. Genet.">
        <title>A high-quality carrot genome assembly provides new insights into carotenoid accumulation and asterid genome evolution.</title>
        <authorList>
            <person name="Iorizzo M."/>
            <person name="Ellison S."/>
            <person name="Senalik D."/>
            <person name="Zeng P."/>
            <person name="Satapoomin P."/>
            <person name="Huang J."/>
            <person name="Bowman M."/>
            <person name="Iovene M."/>
            <person name="Sanseverino W."/>
            <person name="Cavagnaro P."/>
            <person name="Yildiz M."/>
            <person name="Macko-Podgorni A."/>
            <person name="Moranska E."/>
            <person name="Grzebelus E."/>
            <person name="Grzebelus D."/>
            <person name="Ashrafi H."/>
            <person name="Zheng Z."/>
            <person name="Cheng S."/>
            <person name="Spooner D."/>
            <person name="Van Deynze A."/>
            <person name="Simon P."/>
        </authorList>
    </citation>
    <scope>NUCLEOTIDE SEQUENCE</scope>
    <source>
        <tissue evidence="7">Leaf</tissue>
    </source>
</reference>
<name>A0A175YH71_DAUCS</name>
<organism evidence="7 8">
    <name type="scientific">Daucus carota subsp. sativus</name>
    <name type="common">Carrot</name>
    <dbReference type="NCBI Taxonomy" id="79200"/>
    <lineage>
        <taxon>Eukaryota</taxon>
        <taxon>Viridiplantae</taxon>
        <taxon>Streptophyta</taxon>
        <taxon>Embryophyta</taxon>
        <taxon>Tracheophyta</taxon>
        <taxon>Spermatophyta</taxon>
        <taxon>Magnoliopsida</taxon>
        <taxon>eudicotyledons</taxon>
        <taxon>Gunneridae</taxon>
        <taxon>Pentapetalae</taxon>
        <taxon>asterids</taxon>
        <taxon>campanulids</taxon>
        <taxon>Apiales</taxon>
        <taxon>Apiaceae</taxon>
        <taxon>Apioideae</taxon>
        <taxon>Scandiceae</taxon>
        <taxon>Daucinae</taxon>
        <taxon>Daucus</taxon>
        <taxon>Daucus sect. Daucus</taxon>
    </lineage>
</organism>
<dbReference type="GO" id="GO:0046872">
    <property type="term" value="F:metal ion binding"/>
    <property type="evidence" value="ECO:0007669"/>
    <property type="project" value="UniProtKB-KW"/>
</dbReference>
<dbReference type="InterPro" id="IPR050362">
    <property type="entry name" value="Cation-dep_OMT"/>
</dbReference>
<dbReference type="PANTHER" id="PTHR10509:SF34">
    <property type="entry name" value="TAPETUM-SPECIFIC METHYLTRANSFERASE 1"/>
    <property type="match status" value="1"/>
</dbReference>
<keyword evidence="8" id="KW-1185">Reference proteome</keyword>
<accession>A0A175YH71</accession>
<dbReference type="CDD" id="cd02440">
    <property type="entry name" value="AdoMet_MTases"/>
    <property type="match status" value="1"/>
</dbReference>
<dbReference type="GO" id="GO:0032259">
    <property type="term" value="P:methylation"/>
    <property type="evidence" value="ECO:0007669"/>
    <property type="project" value="UniProtKB-KW"/>
</dbReference>
<dbReference type="GO" id="GO:0009809">
    <property type="term" value="P:lignin biosynthetic process"/>
    <property type="evidence" value="ECO:0007669"/>
    <property type="project" value="UniProtKB-KW"/>
</dbReference>
<keyword evidence="4" id="KW-0479">Metal-binding</keyword>